<dbReference type="CDD" id="cd06267">
    <property type="entry name" value="PBP1_LacI_sugar_binding-like"/>
    <property type="match status" value="1"/>
</dbReference>
<proteinExistence type="predicted"/>
<dbReference type="CDD" id="cd01392">
    <property type="entry name" value="HTH_LacI"/>
    <property type="match status" value="1"/>
</dbReference>
<dbReference type="Proteomes" id="UP000078383">
    <property type="component" value="Unassembled WGS sequence"/>
</dbReference>
<dbReference type="Pfam" id="PF00356">
    <property type="entry name" value="LacI"/>
    <property type="match status" value="1"/>
</dbReference>
<evidence type="ECO:0000313" key="6">
    <source>
        <dbReference type="Proteomes" id="UP000078383"/>
    </source>
</evidence>
<dbReference type="Gene3D" id="3.40.50.2300">
    <property type="match status" value="2"/>
</dbReference>
<dbReference type="Gene3D" id="1.10.260.40">
    <property type="entry name" value="lambda repressor-like DNA-binding domains"/>
    <property type="match status" value="1"/>
</dbReference>
<accession>A0A175A8S6</accession>
<organism evidence="5 6">
    <name type="scientific">[Ruminococcus] torques</name>
    <dbReference type="NCBI Taxonomy" id="33039"/>
    <lineage>
        <taxon>Bacteria</taxon>
        <taxon>Bacillati</taxon>
        <taxon>Bacillota</taxon>
        <taxon>Clostridia</taxon>
        <taxon>Lachnospirales</taxon>
        <taxon>Lachnospiraceae</taxon>
        <taxon>Mediterraneibacter</taxon>
    </lineage>
</organism>
<dbReference type="PROSITE" id="PS50932">
    <property type="entry name" value="HTH_LACI_2"/>
    <property type="match status" value="1"/>
</dbReference>
<dbReference type="AlphaFoldDB" id="A0A175A8S6"/>
<keyword evidence="1" id="KW-0805">Transcription regulation</keyword>
<evidence type="ECO:0000256" key="1">
    <source>
        <dbReference type="ARBA" id="ARBA00023015"/>
    </source>
</evidence>
<dbReference type="GO" id="GO:0000976">
    <property type="term" value="F:transcription cis-regulatory region binding"/>
    <property type="evidence" value="ECO:0007669"/>
    <property type="project" value="TreeGrafter"/>
</dbReference>
<dbReference type="Pfam" id="PF13377">
    <property type="entry name" value="Peripla_BP_3"/>
    <property type="match status" value="1"/>
</dbReference>
<dbReference type="PRINTS" id="PR00036">
    <property type="entry name" value="HTHLACI"/>
</dbReference>
<gene>
    <name evidence="5" type="primary">ccpA_5</name>
    <name evidence="5" type="ORF">ERS852502_02857</name>
</gene>
<dbReference type="InterPro" id="IPR010982">
    <property type="entry name" value="Lambda_DNA-bd_dom_sf"/>
</dbReference>
<dbReference type="PANTHER" id="PTHR30146:SF109">
    <property type="entry name" value="HTH-TYPE TRANSCRIPTIONAL REGULATOR GALS"/>
    <property type="match status" value="1"/>
</dbReference>
<keyword evidence="3" id="KW-0804">Transcription</keyword>
<evidence type="ECO:0000256" key="2">
    <source>
        <dbReference type="ARBA" id="ARBA00023125"/>
    </source>
</evidence>
<dbReference type="EMBL" id="CZBX01000024">
    <property type="protein sequence ID" value="CUQ93309.1"/>
    <property type="molecule type" value="Genomic_DNA"/>
</dbReference>
<dbReference type="InterPro" id="IPR046335">
    <property type="entry name" value="LacI/GalR-like_sensor"/>
</dbReference>
<dbReference type="GO" id="GO:0003700">
    <property type="term" value="F:DNA-binding transcription factor activity"/>
    <property type="evidence" value="ECO:0007669"/>
    <property type="project" value="TreeGrafter"/>
</dbReference>
<evidence type="ECO:0000313" key="5">
    <source>
        <dbReference type="EMBL" id="CUQ93309.1"/>
    </source>
</evidence>
<sequence length="332" mass="36659">MATLKDVAKLANVDVSTVSRALNNTSYVHPDTKKKIFKAVEQLSYRPNLLAKGLKQGKRRTLGVVVPSVNLSIFGEIVQGIEMQAGNRGYSLMICLTKDDPDIEAECLNRLRNGLVDGILIASTGQNTRLIRDIKANGVAVVQLVRNQDRKFSSVEADCFSCGYEAAKYLYKKGCTKIGFINGSTEFTPYAERYRGYHKAMKELSLKEYQVESGLPRGNYFKDGYKGVERLKEAFDDVDGIMVAADMQGIGVLRALKESGKKVPEEVKVISLTGHVIGGMLETAMTSMELPGREMGQRAADMILEDIEAADDEKPSVQHMVFGTKLIERETT</sequence>
<dbReference type="SUPFAM" id="SSF53822">
    <property type="entry name" value="Periplasmic binding protein-like I"/>
    <property type="match status" value="1"/>
</dbReference>
<dbReference type="InterPro" id="IPR000843">
    <property type="entry name" value="HTH_LacI"/>
</dbReference>
<reference evidence="5 6" key="1">
    <citation type="submission" date="2015-09" db="EMBL/GenBank/DDBJ databases">
        <authorList>
            <consortium name="Pathogen Informatics"/>
        </authorList>
    </citation>
    <scope>NUCLEOTIDE SEQUENCE [LARGE SCALE GENOMIC DNA]</scope>
    <source>
        <strain evidence="5 6">2789STDY5834889</strain>
    </source>
</reference>
<keyword evidence="2" id="KW-0238">DNA-binding</keyword>
<name>A0A175A8S6_9FIRM</name>
<dbReference type="InterPro" id="IPR028082">
    <property type="entry name" value="Peripla_BP_I"/>
</dbReference>
<dbReference type="RefSeq" id="WP_055173630.1">
    <property type="nucleotide sequence ID" value="NZ_CZBX01000024.1"/>
</dbReference>
<dbReference type="PANTHER" id="PTHR30146">
    <property type="entry name" value="LACI-RELATED TRANSCRIPTIONAL REPRESSOR"/>
    <property type="match status" value="1"/>
</dbReference>
<evidence type="ECO:0000259" key="4">
    <source>
        <dbReference type="PROSITE" id="PS50932"/>
    </source>
</evidence>
<dbReference type="SMART" id="SM00354">
    <property type="entry name" value="HTH_LACI"/>
    <property type="match status" value="1"/>
</dbReference>
<feature type="domain" description="HTH lacI-type" evidence="4">
    <location>
        <begin position="2"/>
        <end position="56"/>
    </location>
</feature>
<dbReference type="OrthoDB" id="9784962at2"/>
<dbReference type="SUPFAM" id="SSF47413">
    <property type="entry name" value="lambda repressor-like DNA-binding domains"/>
    <property type="match status" value="1"/>
</dbReference>
<protein>
    <submittedName>
        <fullName evidence="5">Catabolite control protein</fullName>
    </submittedName>
</protein>
<evidence type="ECO:0000256" key="3">
    <source>
        <dbReference type="ARBA" id="ARBA00023163"/>
    </source>
</evidence>